<reference evidence="2 3" key="1">
    <citation type="journal article" date="2018" name="Mycol. Prog.">
        <title>Coniella lustricola, a new species from submerged detritus.</title>
        <authorList>
            <person name="Raudabaugh D.B."/>
            <person name="Iturriaga T."/>
            <person name="Carver A."/>
            <person name="Mondo S."/>
            <person name="Pangilinan J."/>
            <person name="Lipzen A."/>
            <person name="He G."/>
            <person name="Amirebrahimi M."/>
            <person name="Grigoriev I.V."/>
            <person name="Miller A.N."/>
        </authorList>
    </citation>
    <scope>NUCLEOTIDE SEQUENCE [LARGE SCALE GENOMIC DNA]</scope>
    <source>
        <strain evidence="2 3">B22-T-1</strain>
    </source>
</reference>
<dbReference type="InParanoid" id="A0A2T3ADC3"/>
<sequence length="113" mass="12390">MACLPMFPAVAALLVIECLQAAGLSSQLPGPRRTPAATSTPPRSCLPVLDLRATFPTRTVLSYRYMGRGCSHVLSTFLCATLTEHFLQHGNLMPFPVLPPYIATARCLLDWCW</sequence>
<dbReference type="EMBL" id="KZ678407">
    <property type="protein sequence ID" value="PSR92314.1"/>
    <property type="molecule type" value="Genomic_DNA"/>
</dbReference>
<evidence type="ECO:0008006" key="4">
    <source>
        <dbReference type="Google" id="ProtNLM"/>
    </source>
</evidence>
<keyword evidence="3" id="KW-1185">Reference proteome</keyword>
<evidence type="ECO:0000313" key="3">
    <source>
        <dbReference type="Proteomes" id="UP000241462"/>
    </source>
</evidence>
<feature type="signal peptide" evidence="1">
    <location>
        <begin position="1"/>
        <end position="21"/>
    </location>
</feature>
<organism evidence="2 3">
    <name type="scientific">Coniella lustricola</name>
    <dbReference type="NCBI Taxonomy" id="2025994"/>
    <lineage>
        <taxon>Eukaryota</taxon>
        <taxon>Fungi</taxon>
        <taxon>Dikarya</taxon>
        <taxon>Ascomycota</taxon>
        <taxon>Pezizomycotina</taxon>
        <taxon>Sordariomycetes</taxon>
        <taxon>Sordariomycetidae</taxon>
        <taxon>Diaporthales</taxon>
        <taxon>Schizoparmaceae</taxon>
        <taxon>Coniella</taxon>
    </lineage>
</organism>
<name>A0A2T3ADC3_9PEZI</name>
<feature type="chain" id="PRO_5015481494" description="Secreted protein" evidence="1">
    <location>
        <begin position="22"/>
        <end position="113"/>
    </location>
</feature>
<keyword evidence="1" id="KW-0732">Signal</keyword>
<dbReference type="AlphaFoldDB" id="A0A2T3ADC3"/>
<dbReference type="Proteomes" id="UP000241462">
    <property type="component" value="Unassembled WGS sequence"/>
</dbReference>
<accession>A0A2T3ADC3</accession>
<evidence type="ECO:0000313" key="2">
    <source>
        <dbReference type="EMBL" id="PSR92314.1"/>
    </source>
</evidence>
<protein>
    <recommendedName>
        <fullName evidence="4">Secreted protein</fullName>
    </recommendedName>
</protein>
<evidence type="ECO:0000256" key="1">
    <source>
        <dbReference type="SAM" id="SignalP"/>
    </source>
</evidence>
<proteinExistence type="predicted"/>
<gene>
    <name evidence="2" type="ORF">BD289DRAFT_180810</name>
</gene>